<dbReference type="EMBL" id="NIPK01000002">
    <property type="protein sequence ID" value="RIZ56270.1"/>
    <property type="molecule type" value="Genomic_DNA"/>
</dbReference>
<evidence type="ECO:0000256" key="1">
    <source>
        <dbReference type="ARBA" id="ARBA00023125"/>
    </source>
</evidence>
<reference evidence="3 5" key="1">
    <citation type="journal article" date="2017" name="PLoS ONE">
        <title>Development of a real-time PCR for detection of Staphylococcus pseudintermedius using a novel automated comparison of whole-genome sequences.</title>
        <authorList>
            <person name="Verstappen K.M."/>
            <person name="Huijbregts L."/>
            <person name="Spaninks M."/>
            <person name="Wagenaar J.A."/>
            <person name="Fluit A.C."/>
            <person name="Duim B."/>
        </authorList>
    </citation>
    <scope>NUCLEOTIDE SEQUENCE [LARGE SCALE GENOMIC DNA]</scope>
    <source>
        <strain evidence="3 5">15S02591-1</strain>
    </source>
</reference>
<dbReference type="InterPro" id="IPR010095">
    <property type="entry name" value="Cas12f1-like_TNB"/>
</dbReference>
<comment type="caution">
    <text evidence="3">The sequence shown here is derived from an EMBL/GenBank/DDBJ whole genome shotgun (WGS) entry which is preliminary data.</text>
</comment>
<dbReference type="NCBIfam" id="NF040570">
    <property type="entry name" value="guided_TnpB"/>
    <property type="match status" value="1"/>
</dbReference>
<dbReference type="NCBIfam" id="TIGR01766">
    <property type="entry name" value="IS200/IS605 family accessory protein TnpB-like domain"/>
    <property type="match status" value="1"/>
</dbReference>
<reference evidence="4 6" key="2">
    <citation type="submission" date="2017-06" db="EMBL/GenBank/DDBJ databases">
        <title>Identification of a new gene, sdsY, involved in staphylococcal internalization in non-professional phagocytic cells (NPPCs).</title>
        <authorList>
            <person name="Maali Y."/>
            <person name="Martins-Simoes P."/>
            <person name="Trouillet-Assant S."/>
            <person name="Laurent F."/>
            <person name="Diot A."/>
            <person name="Verhoeven P."/>
            <person name="Bouvard D."/>
            <person name="Vandenesch F."/>
            <person name="Bes M."/>
        </authorList>
    </citation>
    <scope>NUCLEOTIDE SEQUENCE [LARGE SCALE GENOMIC DNA]</scope>
    <source>
        <strain evidence="4 6">Heidy</strain>
    </source>
</reference>
<keyword evidence="6" id="KW-1185">Reference proteome</keyword>
<evidence type="ECO:0000313" key="5">
    <source>
        <dbReference type="Proteomes" id="UP000217473"/>
    </source>
</evidence>
<organism evidence="3 5">
    <name type="scientific">Staphylococcus delphini</name>
    <dbReference type="NCBI Taxonomy" id="53344"/>
    <lineage>
        <taxon>Bacteria</taxon>
        <taxon>Bacillati</taxon>
        <taxon>Bacillota</taxon>
        <taxon>Bacilli</taxon>
        <taxon>Bacillales</taxon>
        <taxon>Staphylococcaceae</taxon>
        <taxon>Staphylococcus</taxon>
        <taxon>Staphylococcus intermedius group</taxon>
    </lineage>
</organism>
<dbReference type="AlphaFoldDB" id="A0AAX0QTC7"/>
<evidence type="ECO:0000313" key="6">
    <source>
        <dbReference type="Proteomes" id="UP000266198"/>
    </source>
</evidence>
<dbReference type="Proteomes" id="UP000266198">
    <property type="component" value="Unassembled WGS sequence"/>
</dbReference>
<name>A0AAX0QTC7_9STAP</name>
<proteinExistence type="predicted"/>
<dbReference type="GO" id="GO:0003677">
    <property type="term" value="F:DNA binding"/>
    <property type="evidence" value="ECO:0007669"/>
    <property type="project" value="UniProtKB-KW"/>
</dbReference>
<evidence type="ECO:0000313" key="3">
    <source>
        <dbReference type="EMBL" id="PCF50098.1"/>
    </source>
</evidence>
<feature type="domain" description="Cas12f1-like TNB" evidence="2">
    <location>
        <begin position="385"/>
        <end position="449"/>
    </location>
</feature>
<keyword evidence="1" id="KW-0238">DNA-binding</keyword>
<dbReference type="Proteomes" id="UP000217473">
    <property type="component" value="Unassembled WGS sequence"/>
</dbReference>
<evidence type="ECO:0000259" key="2">
    <source>
        <dbReference type="Pfam" id="PF07282"/>
    </source>
</evidence>
<gene>
    <name evidence="3" type="ORF">B5C07_07780</name>
    <name evidence="4" type="ORF">CDL68_01645</name>
</gene>
<sequence length="469" mass="54215">MRLYSIKCNKEKKLNEVKRMESEKEKYVVQSYGIKLIKPVGVDEGDWDFAGKVLRDLDYACFRVKNKAATRTYMNVIEKLEYENIHGKGTYDKYFKTRYGKTFSAYNSECAREDKELNKGDLYREYFNLMAREGEKVVKYNMKKILNGNASNITFKRNQPVPITSRMIFITKESGKYYAELTLLSPEKAKELGRKGKNGTRIKFLLSSKGQEKVILDRLTSGEYDLRDSHIHVKKKGNKLTNYLIIAYRHKVKDDNDLIPNKVLGVDLGVSKAAYMAVSESPVSEYINGGEIEQFRNGVEARRNGMRNQLKYHSSNRSGHGRATKLKPLEKLREKVSNFRKLTNHRYAKFIVDTALKNNCSIIQMEELKGISKNDTFLKRWSYFDLQEKIENKAIAVGIEVKKVSPKFTSQRCNKCGYIDKESRKSQEKFECVNCGHKTNADLNAARNLSMLNVEKEIKAQCKAQKIKY</sequence>
<accession>A0AAX0QTC7</accession>
<evidence type="ECO:0000313" key="4">
    <source>
        <dbReference type="EMBL" id="RIZ56270.1"/>
    </source>
</evidence>
<dbReference type="Pfam" id="PF07282">
    <property type="entry name" value="Cas12f1-like_TNB"/>
    <property type="match status" value="1"/>
</dbReference>
<dbReference type="EMBL" id="MWUR01000010">
    <property type="protein sequence ID" value="PCF50098.1"/>
    <property type="molecule type" value="Genomic_DNA"/>
</dbReference>
<protein>
    <recommendedName>
        <fullName evidence="2">Cas12f1-like TNB domain-containing protein</fullName>
    </recommendedName>
</protein>